<dbReference type="PROSITE" id="PS50082">
    <property type="entry name" value="WD_REPEATS_2"/>
    <property type="match status" value="2"/>
</dbReference>
<evidence type="ECO:0000256" key="6">
    <source>
        <dbReference type="PROSITE-ProRule" id="PRU00221"/>
    </source>
</evidence>
<evidence type="ECO:0000256" key="5">
    <source>
        <dbReference type="ARBA" id="ARBA00038145"/>
    </source>
</evidence>
<keyword evidence="4" id="KW-0677">Repeat</keyword>
<evidence type="ECO:0000256" key="1">
    <source>
        <dbReference type="ARBA" id="ARBA00004496"/>
    </source>
</evidence>
<protein>
    <submittedName>
        <fullName evidence="7">WD40 repeat protein</fullName>
        <ecNumber evidence="7">2.4.1.37</ecNumber>
    </submittedName>
</protein>
<dbReference type="PANTHER" id="PTHR22842">
    <property type="entry name" value="WD40 REPEAT PROTEIN"/>
    <property type="match status" value="1"/>
</dbReference>
<dbReference type="SUPFAM" id="SSF50998">
    <property type="entry name" value="Quinoprotein alcohol dehydrogenase-like"/>
    <property type="match status" value="1"/>
</dbReference>
<dbReference type="InterPro" id="IPR019775">
    <property type="entry name" value="WD40_repeat_CS"/>
</dbReference>
<name>G0QY00_ICHMU</name>
<keyword evidence="2" id="KW-0963">Cytoplasm</keyword>
<dbReference type="RefSeq" id="XP_004031136.1">
    <property type="nucleotide sequence ID" value="XM_004031088.1"/>
</dbReference>
<dbReference type="PROSITE" id="PS00678">
    <property type="entry name" value="WD_REPEATS_1"/>
    <property type="match status" value="1"/>
</dbReference>
<sequence length="156" mass="17286">MKLIGKNEEILMTSSKDKSLLKWDLQNQKRIGAYVQKMGGINSFDVLNNDFCIIVGQDKKINFTNGNKLIKSVDTSSFKSYQDECMSLCVSKSGTFFVTGGTEKSVKVWNIVNGSLLFEGKGGHSSTINIVQISDNDKQIISGGKDGNILIWDLYM</sequence>
<feature type="repeat" description="WD" evidence="6">
    <location>
        <begin position="121"/>
        <end position="156"/>
    </location>
</feature>
<dbReference type="GO" id="GO:0005737">
    <property type="term" value="C:cytoplasm"/>
    <property type="evidence" value="ECO:0007669"/>
    <property type="project" value="UniProtKB-SubCell"/>
</dbReference>
<dbReference type="GO" id="GO:0004381">
    <property type="term" value="F:fucosylgalactoside 3-alpha-galactosyltransferase activity"/>
    <property type="evidence" value="ECO:0007669"/>
    <property type="project" value="UniProtKB-EC"/>
</dbReference>
<dbReference type="InterPro" id="IPR015943">
    <property type="entry name" value="WD40/YVTN_repeat-like_dom_sf"/>
</dbReference>
<evidence type="ECO:0000256" key="3">
    <source>
        <dbReference type="ARBA" id="ARBA00022574"/>
    </source>
</evidence>
<feature type="repeat" description="WD" evidence="6">
    <location>
        <begin position="78"/>
        <end position="119"/>
    </location>
</feature>
<dbReference type="InParanoid" id="G0QY00"/>
<dbReference type="AlphaFoldDB" id="G0QY00"/>
<keyword evidence="7" id="KW-0808">Transferase</keyword>
<dbReference type="PANTHER" id="PTHR22842:SF3">
    <property type="entry name" value="WD REPEAT DOMAIN-CONTAINING PROTEIN 83"/>
    <property type="match status" value="1"/>
</dbReference>
<organism evidence="7 8">
    <name type="scientific">Ichthyophthirius multifiliis</name>
    <name type="common">White spot disease agent</name>
    <name type="synonym">Ich</name>
    <dbReference type="NCBI Taxonomy" id="5932"/>
    <lineage>
        <taxon>Eukaryota</taxon>
        <taxon>Sar</taxon>
        <taxon>Alveolata</taxon>
        <taxon>Ciliophora</taxon>
        <taxon>Intramacronucleata</taxon>
        <taxon>Oligohymenophorea</taxon>
        <taxon>Hymenostomatida</taxon>
        <taxon>Ophryoglenina</taxon>
        <taxon>Ichthyophthirius</taxon>
    </lineage>
</organism>
<comment type="subcellular location">
    <subcellularLocation>
        <location evidence="1">Cytoplasm</location>
    </subcellularLocation>
</comment>
<dbReference type="Proteomes" id="UP000008983">
    <property type="component" value="Unassembled WGS sequence"/>
</dbReference>
<dbReference type="eggNOG" id="KOG0279">
    <property type="taxonomic scope" value="Eukaryota"/>
</dbReference>
<reference evidence="7 8" key="1">
    <citation type="submission" date="2011-07" db="EMBL/GenBank/DDBJ databases">
        <authorList>
            <person name="Coyne R."/>
            <person name="Brami D."/>
            <person name="Johnson J."/>
            <person name="Hostetler J."/>
            <person name="Hannick L."/>
            <person name="Clark T."/>
            <person name="Cassidy-Hanley D."/>
            <person name="Inman J."/>
        </authorList>
    </citation>
    <scope>NUCLEOTIDE SEQUENCE [LARGE SCALE GENOMIC DNA]</scope>
    <source>
        <strain evidence="7 8">G5</strain>
    </source>
</reference>
<dbReference type="InterPro" id="IPR001680">
    <property type="entry name" value="WD40_rpt"/>
</dbReference>
<dbReference type="GeneID" id="14906010"/>
<dbReference type="PROSITE" id="PS50294">
    <property type="entry name" value="WD_REPEATS_REGION"/>
    <property type="match status" value="1"/>
</dbReference>
<dbReference type="InterPro" id="IPR051980">
    <property type="entry name" value="WD_repeat_MORG1"/>
</dbReference>
<evidence type="ECO:0000256" key="4">
    <source>
        <dbReference type="ARBA" id="ARBA00022737"/>
    </source>
</evidence>
<dbReference type="GO" id="GO:0071013">
    <property type="term" value="C:catalytic step 2 spliceosome"/>
    <property type="evidence" value="ECO:0007669"/>
    <property type="project" value="TreeGrafter"/>
</dbReference>
<accession>G0QY00</accession>
<evidence type="ECO:0000256" key="2">
    <source>
        <dbReference type="ARBA" id="ARBA00022490"/>
    </source>
</evidence>
<dbReference type="SMART" id="SM00320">
    <property type="entry name" value="WD40"/>
    <property type="match status" value="3"/>
</dbReference>
<dbReference type="InterPro" id="IPR020472">
    <property type="entry name" value="WD40_PAC1"/>
</dbReference>
<evidence type="ECO:0000313" key="7">
    <source>
        <dbReference type="EMBL" id="EGR29900.1"/>
    </source>
</evidence>
<keyword evidence="8" id="KW-1185">Reference proteome</keyword>
<gene>
    <name evidence="7" type="ORF">IMG5_146190</name>
</gene>
<dbReference type="Gene3D" id="2.130.10.10">
    <property type="entry name" value="YVTN repeat-like/Quinoprotein amine dehydrogenase"/>
    <property type="match status" value="1"/>
</dbReference>
<dbReference type="InterPro" id="IPR011047">
    <property type="entry name" value="Quinoprotein_ADH-like_sf"/>
</dbReference>
<dbReference type="EMBL" id="GL984093">
    <property type="protein sequence ID" value="EGR29900.1"/>
    <property type="molecule type" value="Genomic_DNA"/>
</dbReference>
<comment type="similarity">
    <text evidence="5">Belongs to the WD repeat MORG1 family.</text>
</comment>
<keyword evidence="7" id="KW-0328">Glycosyltransferase</keyword>
<dbReference type="OrthoDB" id="10264376at2759"/>
<evidence type="ECO:0000313" key="8">
    <source>
        <dbReference type="Proteomes" id="UP000008983"/>
    </source>
</evidence>
<dbReference type="EC" id="2.4.1.37" evidence="7"/>
<dbReference type="GO" id="GO:0000398">
    <property type="term" value="P:mRNA splicing, via spliceosome"/>
    <property type="evidence" value="ECO:0007669"/>
    <property type="project" value="TreeGrafter"/>
</dbReference>
<dbReference type="STRING" id="857967.G0QY00"/>
<dbReference type="PRINTS" id="PR00320">
    <property type="entry name" value="GPROTEINBRPT"/>
</dbReference>
<dbReference type="Pfam" id="PF00400">
    <property type="entry name" value="WD40"/>
    <property type="match status" value="2"/>
</dbReference>
<keyword evidence="3 6" id="KW-0853">WD repeat</keyword>
<proteinExistence type="inferred from homology"/>